<dbReference type="GO" id="GO:0044718">
    <property type="term" value="P:siderophore transmembrane transport"/>
    <property type="evidence" value="ECO:0007669"/>
    <property type="project" value="TreeGrafter"/>
</dbReference>
<keyword evidence="9 10" id="KW-0998">Cell outer membrane</keyword>
<dbReference type="Gene3D" id="2.40.170.20">
    <property type="entry name" value="TonB-dependent receptor, beta-barrel domain"/>
    <property type="match status" value="1"/>
</dbReference>
<comment type="caution">
    <text evidence="15">The sequence shown here is derived from an EMBL/GenBank/DDBJ whole genome shotgun (WGS) entry which is preliminary data.</text>
</comment>
<dbReference type="InterPro" id="IPR000531">
    <property type="entry name" value="Beta-barrel_TonB"/>
</dbReference>
<dbReference type="Pfam" id="PF00593">
    <property type="entry name" value="TonB_dep_Rec_b-barrel"/>
    <property type="match status" value="1"/>
</dbReference>
<evidence type="ECO:0000256" key="1">
    <source>
        <dbReference type="ARBA" id="ARBA00004571"/>
    </source>
</evidence>
<dbReference type="EMBL" id="VFRQ01000006">
    <property type="protein sequence ID" value="TPE43739.1"/>
    <property type="molecule type" value="Genomic_DNA"/>
</dbReference>
<dbReference type="AlphaFoldDB" id="A0A501W298"/>
<keyword evidence="8 15" id="KW-0675">Receptor</keyword>
<dbReference type="Proteomes" id="UP000316727">
    <property type="component" value="Unassembled WGS sequence"/>
</dbReference>
<dbReference type="Gene3D" id="2.60.40.1120">
    <property type="entry name" value="Carboxypeptidase-like, regulatory domain"/>
    <property type="match status" value="1"/>
</dbReference>
<keyword evidence="4 10" id="KW-0812">Transmembrane</keyword>
<dbReference type="Pfam" id="PF07715">
    <property type="entry name" value="Plug"/>
    <property type="match status" value="1"/>
</dbReference>
<evidence type="ECO:0000313" key="15">
    <source>
        <dbReference type="EMBL" id="TPE43739.1"/>
    </source>
</evidence>
<dbReference type="InterPro" id="IPR036942">
    <property type="entry name" value="Beta-barrel_TonB_sf"/>
</dbReference>
<dbReference type="SUPFAM" id="SSF49464">
    <property type="entry name" value="Carboxypeptidase regulatory domain-like"/>
    <property type="match status" value="1"/>
</dbReference>
<evidence type="ECO:0000256" key="12">
    <source>
        <dbReference type="SAM" id="SignalP"/>
    </source>
</evidence>
<dbReference type="InterPro" id="IPR008969">
    <property type="entry name" value="CarboxyPept-like_regulatory"/>
</dbReference>
<feature type="domain" description="TonB-dependent receptor-like beta-barrel" evidence="13">
    <location>
        <begin position="313"/>
        <end position="740"/>
    </location>
</feature>
<reference evidence="15 16" key="1">
    <citation type="submission" date="2019-06" db="EMBL/GenBank/DDBJ databases">
        <title>A novel bacterium of genus Pontibacter, isolated from marine sediment.</title>
        <authorList>
            <person name="Huang H."/>
            <person name="Mo K."/>
            <person name="Hu Y."/>
        </authorList>
    </citation>
    <scope>NUCLEOTIDE SEQUENCE [LARGE SCALE GENOMIC DNA]</scope>
    <source>
        <strain evidence="15 16">HB172049</strain>
    </source>
</reference>
<evidence type="ECO:0000256" key="8">
    <source>
        <dbReference type="ARBA" id="ARBA00023170"/>
    </source>
</evidence>
<evidence type="ECO:0000256" key="10">
    <source>
        <dbReference type="PROSITE-ProRule" id="PRU01360"/>
    </source>
</evidence>
<comment type="similarity">
    <text evidence="10 11">Belongs to the TonB-dependent receptor family.</text>
</comment>
<evidence type="ECO:0000256" key="6">
    <source>
        <dbReference type="ARBA" id="ARBA00023077"/>
    </source>
</evidence>
<dbReference type="SUPFAM" id="SSF56935">
    <property type="entry name" value="Porins"/>
    <property type="match status" value="1"/>
</dbReference>
<proteinExistence type="inferred from homology"/>
<dbReference type="InterPro" id="IPR037066">
    <property type="entry name" value="Plug_dom_sf"/>
</dbReference>
<name>A0A501W298_9BACT</name>
<dbReference type="PANTHER" id="PTHR30069:SF29">
    <property type="entry name" value="HEMOGLOBIN AND HEMOGLOBIN-HAPTOGLOBIN-BINDING PROTEIN 1-RELATED"/>
    <property type="match status" value="1"/>
</dbReference>
<evidence type="ECO:0000256" key="2">
    <source>
        <dbReference type="ARBA" id="ARBA00022448"/>
    </source>
</evidence>
<dbReference type="GO" id="GO:0015344">
    <property type="term" value="F:siderophore uptake transmembrane transporter activity"/>
    <property type="evidence" value="ECO:0007669"/>
    <property type="project" value="TreeGrafter"/>
</dbReference>
<evidence type="ECO:0000256" key="5">
    <source>
        <dbReference type="ARBA" id="ARBA00022729"/>
    </source>
</evidence>
<evidence type="ECO:0000256" key="4">
    <source>
        <dbReference type="ARBA" id="ARBA00022692"/>
    </source>
</evidence>
<organism evidence="15 16">
    <name type="scientific">Pontibacter mangrovi</name>
    <dbReference type="NCBI Taxonomy" id="2589816"/>
    <lineage>
        <taxon>Bacteria</taxon>
        <taxon>Pseudomonadati</taxon>
        <taxon>Bacteroidota</taxon>
        <taxon>Cytophagia</taxon>
        <taxon>Cytophagales</taxon>
        <taxon>Hymenobacteraceae</taxon>
        <taxon>Pontibacter</taxon>
    </lineage>
</organism>
<dbReference type="PROSITE" id="PS52016">
    <property type="entry name" value="TONB_DEPENDENT_REC_3"/>
    <property type="match status" value="1"/>
</dbReference>
<evidence type="ECO:0000256" key="9">
    <source>
        <dbReference type="ARBA" id="ARBA00023237"/>
    </source>
</evidence>
<keyword evidence="3 10" id="KW-1134">Transmembrane beta strand</keyword>
<dbReference type="Gene3D" id="2.170.130.10">
    <property type="entry name" value="TonB-dependent receptor, plug domain"/>
    <property type="match status" value="1"/>
</dbReference>
<dbReference type="InterPro" id="IPR012910">
    <property type="entry name" value="Plug_dom"/>
</dbReference>
<sequence length="789" mass="88430">MKQTYPGTYRLLQVLCCFFLLCFASAAFAQQRHTISGYVRDADTGENLIGAAVYDLRSGKGTSTNSYGFYSLSLSAGDSVALVASYVGYGRQAFPLQLSQDVSHIFTLSPSNSLATVEVVATKQEKIEETTRMSTISVPIEQLKAVPALLGEVDVIKTLQLLPGVQSGTEGASGLYVRGGGPDQNLILLDGAPVYNATHLFGFFSVFNADALNHVELVKGGFPARYGGRLSSVLDISMKEGNMNEFRGEGSVGLIASRLTLEGPIKKDTASFIVSARRTYADVLARPFMKKDRGVVGYFFHDFNAKLNYNITSKDRLYLSFYTGLDRFHSRYVWDRSYSKDSYYSEDKANLDWGNNTLSLRWNRILNNRLFLNTTATYSRYQFDIGMQNESERSGSGGTSMSKYNLLYLSNIRDYSIKSDFDYLPNPNHYVRFGAQAVTHQFRPGALHMKDVDDGQVRNELEEGSRTVANEAAVYVEDDVRLSEKLKVNVGARFTGFLVAGETYTSLEPRVAARYLLNNKLALKASYAKTSQFIHLLTNSGIGLPTDLWVPATKVVEPQRASQVAIGAAQTILDGQYEVSVEGYYKTMKGIIEYKEGSDFTTTVSNNWENKVTAGKGWAYGAEIFLQKKVGNTSGWVGYTLSWSNRQFAELNYGAKFPYRYDRRHDISVALFHKLNNGWNLSGTWVYGTGNSVTLSESRYMVGEYNVVDNYGSRNGYRMRAYHRLDLGFSKTKEKSWGQVVNTFSLYNAYSRQNPFYMYYGRGRDSDESTYRQVALFPIIPSFTKSFKF</sequence>
<keyword evidence="2 10" id="KW-0813">Transport</keyword>
<gene>
    <name evidence="15" type="ORF">FJM65_13435</name>
</gene>
<comment type="subcellular location">
    <subcellularLocation>
        <location evidence="1 10">Cell outer membrane</location>
        <topology evidence="1 10">Multi-pass membrane protein</topology>
    </subcellularLocation>
</comment>
<dbReference type="PANTHER" id="PTHR30069">
    <property type="entry name" value="TONB-DEPENDENT OUTER MEMBRANE RECEPTOR"/>
    <property type="match status" value="1"/>
</dbReference>
<evidence type="ECO:0000256" key="7">
    <source>
        <dbReference type="ARBA" id="ARBA00023136"/>
    </source>
</evidence>
<evidence type="ECO:0000259" key="14">
    <source>
        <dbReference type="Pfam" id="PF07715"/>
    </source>
</evidence>
<dbReference type="InterPro" id="IPR039426">
    <property type="entry name" value="TonB-dep_rcpt-like"/>
</dbReference>
<keyword evidence="7 10" id="KW-0472">Membrane</keyword>
<keyword evidence="5 12" id="KW-0732">Signal</keyword>
<accession>A0A501W298</accession>
<evidence type="ECO:0000313" key="16">
    <source>
        <dbReference type="Proteomes" id="UP000316727"/>
    </source>
</evidence>
<keyword evidence="16" id="KW-1185">Reference proteome</keyword>
<keyword evidence="6 11" id="KW-0798">TonB box</keyword>
<feature type="domain" description="TonB-dependent receptor plug" evidence="14">
    <location>
        <begin position="151"/>
        <end position="229"/>
    </location>
</feature>
<feature type="chain" id="PRO_5021283614" evidence="12">
    <location>
        <begin position="30"/>
        <end position="789"/>
    </location>
</feature>
<dbReference type="RefSeq" id="WP_140622043.1">
    <property type="nucleotide sequence ID" value="NZ_VFRQ01000006.1"/>
</dbReference>
<evidence type="ECO:0000259" key="13">
    <source>
        <dbReference type="Pfam" id="PF00593"/>
    </source>
</evidence>
<dbReference type="OrthoDB" id="9758870at2"/>
<dbReference type="GO" id="GO:0009279">
    <property type="term" value="C:cell outer membrane"/>
    <property type="evidence" value="ECO:0007669"/>
    <property type="project" value="UniProtKB-SubCell"/>
</dbReference>
<evidence type="ECO:0000256" key="3">
    <source>
        <dbReference type="ARBA" id="ARBA00022452"/>
    </source>
</evidence>
<feature type="signal peptide" evidence="12">
    <location>
        <begin position="1"/>
        <end position="29"/>
    </location>
</feature>
<dbReference type="Pfam" id="PF13715">
    <property type="entry name" value="CarbopepD_reg_2"/>
    <property type="match status" value="1"/>
</dbReference>
<evidence type="ECO:0000256" key="11">
    <source>
        <dbReference type="RuleBase" id="RU003357"/>
    </source>
</evidence>
<protein>
    <submittedName>
        <fullName evidence="15">TonB-dependent receptor</fullName>
    </submittedName>
</protein>